<dbReference type="Gene3D" id="1.10.630.10">
    <property type="entry name" value="Cytochrome P450"/>
    <property type="match status" value="1"/>
</dbReference>
<gene>
    <name evidence="10" type="ORF">Ccrd_006052</name>
</gene>
<dbReference type="Proteomes" id="UP000243975">
    <property type="component" value="Unassembled WGS sequence"/>
</dbReference>
<organism evidence="10 11">
    <name type="scientific">Cynara cardunculus var. scolymus</name>
    <name type="common">Globe artichoke</name>
    <name type="synonym">Cynara scolymus</name>
    <dbReference type="NCBI Taxonomy" id="59895"/>
    <lineage>
        <taxon>Eukaryota</taxon>
        <taxon>Viridiplantae</taxon>
        <taxon>Streptophyta</taxon>
        <taxon>Embryophyta</taxon>
        <taxon>Tracheophyta</taxon>
        <taxon>Spermatophyta</taxon>
        <taxon>Magnoliopsida</taxon>
        <taxon>eudicotyledons</taxon>
        <taxon>Gunneridae</taxon>
        <taxon>Pentapetalae</taxon>
        <taxon>asterids</taxon>
        <taxon>campanulids</taxon>
        <taxon>Asterales</taxon>
        <taxon>Asteraceae</taxon>
        <taxon>Carduoideae</taxon>
        <taxon>Cardueae</taxon>
        <taxon>Carduinae</taxon>
        <taxon>Cynara</taxon>
    </lineage>
</organism>
<dbReference type="OMA" id="KCPGINL"/>
<dbReference type="GO" id="GO:0016705">
    <property type="term" value="F:oxidoreductase activity, acting on paired donors, with incorporation or reduction of molecular oxygen"/>
    <property type="evidence" value="ECO:0007669"/>
    <property type="project" value="InterPro"/>
</dbReference>
<dbReference type="PRINTS" id="PR00463">
    <property type="entry name" value="EP450I"/>
</dbReference>
<evidence type="ECO:0000256" key="8">
    <source>
        <dbReference type="PIRSR" id="PIRSR602401-1"/>
    </source>
</evidence>
<dbReference type="EMBL" id="LEKV01004898">
    <property type="protein sequence ID" value="KVH91907.1"/>
    <property type="molecule type" value="Genomic_DNA"/>
</dbReference>
<evidence type="ECO:0000256" key="1">
    <source>
        <dbReference type="ARBA" id="ARBA00001971"/>
    </source>
</evidence>
<keyword evidence="3 8" id="KW-0349">Heme</keyword>
<keyword evidence="7 9" id="KW-0503">Monooxygenase</keyword>
<dbReference type="PRINTS" id="PR00385">
    <property type="entry name" value="P450"/>
</dbReference>
<dbReference type="InterPro" id="IPR002401">
    <property type="entry name" value="Cyt_P450_E_grp-I"/>
</dbReference>
<keyword evidence="5 9" id="KW-0560">Oxidoreductase</keyword>
<dbReference type="InterPro" id="IPR001128">
    <property type="entry name" value="Cyt_P450"/>
</dbReference>
<sequence length="561" mass="64433">MTPNFGVKIYHSIISSWSWWWQVDNHQDHLARAILTVSVPLLLFLWYQYIRNDRTSLPPGPYGLPVVGYLPFLASDLHERFTHMSHRYGPIFSLWLGSKLHVVVNSVELAKVVARDLDQTFANRTPPVAALTITYGGIDIAWSNNNAHWRKLRKLLVSQVLSNANLDSCAGFRTDEVRKVVRDVYGRIGKKIDINKVAFDAELNVVTGMLWGCSEGKDSSDIGDGFREVEFKIIELLGAPNISDFIPMLSWFDLQGRQREMQKQKEHLDRILDNIIRGRSNGNSRKMDEDGRKDFVQILLELKDQKDSPISLNIDQIKALLFVSCIILQLLDIIRSCKTDFVTKRMLMIPKWLRQDILTAATDTTSTMVEWVMAEILHHPEVKTKIQEELNDVLGMNSIVEECHLPKLAYLDAVIKETFRIHPPLPLLIQRSPDESCTVGGYLIPKGTIVYINVWAIHRDPRNWPNSLEFKPERFLKGKWDYNGNNLKFLPFGVGRRICPGIPLGEKMLVYILASLLHSFEWRLSEDEDFEVSDEFGFVTKKRKPLIAIPSQRLSDARLYL</sequence>
<keyword evidence="6 8" id="KW-0408">Iron</keyword>
<evidence type="ECO:0000256" key="3">
    <source>
        <dbReference type="ARBA" id="ARBA00022617"/>
    </source>
</evidence>
<evidence type="ECO:0000313" key="10">
    <source>
        <dbReference type="EMBL" id="KVH91907.1"/>
    </source>
</evidence>
<comment type="cofactor">
    <cofactor evidence="1 8">
        <name>heme</name>
        <dbReference type="ChEBI" id="CHEBI:30413"/>
    </cofactor>
</comment>
<evidence type="ECO:0000256" key="7">
    <source>
        <dbReference type="ARBA" id="ARBA00023033"/>
    </source>
</evidence>
<dbReference type="InterPro" id="IPR017972">
    <property type="entry name" value="Cyt_P450_CS"/>
</dbReference>
<feature type="binding site" description="axial binding residue" evidence="8">
    <location>
        <position position="499"/>
    </location>
    <ligand>
        <name>heme</name>
        <dbReference type="ChEBI" id="CHEBI:30413"/>
    </ligand>
    <ligandPart>
        <name>Fe</name>
        <dbReference type="ChEBI" id="CHEBI:18248"/>
    </ligandPart>
</feature>
<dbReference type="Pfam" id="PF00067">
    <property type="entry name" value="p450"/>
    <property type="match status" value="2"/>
</dbReference>
<dbReference type="InterPro" id="IPR036396">
    <property type="entry name" value="Cyt_P450_sf"/>
</dbReference>
<dbReference type="FunFam" id="1.10.630.10:FF:000126">
    <property type="entry name" value="Predicted protein"/>
    <property type="match status" value="1"/>
</dbReference>
<evidence type="ECO:0000256" key="5">
    <source>
        <dbReference type="ARBA" id="ARBA00023002"/>
    </source>
</evidence>
<dbReference type="GO" id="GO:0005506">
    <property type="term" value="F:iron ion binding"/>
    <property type="evidence" value="ECO:0007669"/>
    <property type="project" value="InterPro"/>
</dbReference>
<dbReference type="AlphaFoldDB" id="A0A103XJL1"/>
<keyword evidence="11" id="KW-1185">Reference proteome</keyword>
<proteinExistence type="inferred from homology"/>
<protein>
    <submittedName>
        <fullName evidence="10">Cytochrome P450</fullName>
    </submittedName>
</protein>
<evidence type="ECO:0000256" key="6">
    <source>
        <dbReference type="ARBA" id="ARBA00023004"/>
    </source>
</evidence>
<dbReference type="Gramene" id="KVH91907">
    <property type="protein sequence ID" value="KVH91907"/>
    <property type="gene ID" value="Ccrd_006052"/>
</dbReference>
<dbReference type="GO" id="GO:0020037">
    <property type="term" value="F:heme binding"/>
    <property type="evidence" value="ECO:0007669"/>
    <property type="project" value="InterPro"/>
</dbReference>
<evidence type="ECO:0000313" key="11">
    <source>
        <dbReference type="Proteomes" id="UP000243975"/>
    </source>
</evidence>
<accession>A0A103XJL1</accession>
<comment type="similarity">
    <text evidence="2 9">Belongs to the cytochrome P450 family.</text>
</comment>
<evidence type="ECO:0000256" key="2">
    <source>
        <dbReference type="ARBA" id="ARBA00010617"/>
    </source>
</evidence>
<keyword evidence="4 8" id="KW-0479">Metal-binding</keyword>
<comment type="caution">
    <text evidence="10">The sequence shown here is derived from an EMBL/GenBank/DDBJ whole genome shotgun (WGS) entry which is preliminary data.</text>
</comment>
<evidence type="ECO:0000256" key="4">
    <source>
        <dbReference type="ARBA" id="ARBA00022723"/>
    </source>
</evidence>
<dbReference type="GO" id="GO:0004497">
    <property type="term" value="F:monooxygenase activity"/>
    <property type="evidence" value="ECO:0007669"/>
    <property type="project" value="UniProtKB-KW"/>
</dbReference>
<name>A0A103XJL1_CYNCS</name>
<evidence type="ECO:0000256" key="9">
    <source>
        <dbReference type="RuleBase" id="RU000461"/>
    </source>
</evidence>
<dbReference type="PANTHER" id="PTHR47951">
    <property type="entry name" value="OS08G0547900 PROTEIN"/>
    <property type="match status" value="1"/>
</dbReference>
<dbReference type="PANTHER" id="PTHR47951:SF7">
    <property type="entry name" value="FLAVONOID 3',5'-HYDROXYLASE-LIKE ISOFORM X1"/>
    <property type="match status" value="1"/>
</dbReference>
<dbReference type="SUPFAM" id="SSF48264">
    <property type="entry name" value="Cytochrome P450"/>
    <property type="match status" value="1"/>
</dbReference>
<dbReference type="PROSITE" id="PS00086">
    <property type="entry name" value="CYTOCHROME_P450"/>
    <property type="match status" value="1"/>
</dbReference>
<reference evidence="10 11" key="1">
    <citation type="journal article" date="2016" name="Sci. Rep.">
        <title>The genome sequence of the outbreeding globe artichoke constructed de novo incorporating a phase-aware low-pass sequencing strategy of F1 progeny.</title>
        <authorList>
            <person name="Scaglione D."/>
            <person name="Reyes-Chin-Wo S."/>
            <person name="Acquadro A."/>
            <person name="Froenicke L."/>
            <person name="Portis E."/>
            <person name="Beitel C."/>
            <person name="Tirone M."/>
            <person name="Mauro R."/>
            <person name="Lo Monaco A."/>
            <person name="Mauromicale G."/>
            <person name="Faccioli P."/>
            <person name="Cattivelli L."/>
            <person name="Rieseberg L."/>
            <person name="Michelmore R."/>
            <person name="Lanteri S."/>
        </authorList>
    </citation>
    <scope>NUCLEOTIDE SEQUENCE [LARGE SCALE GENOMIC DNA]</scope>
    <source>
        <strain evidence="10">2C</strain>
    </source>
</reference>